<dbReference type="HAMAP" id="MF_00112">
    <property type="entry name" value="GGGP_HepGP_synthase"/>
    <property type="match status" value="1"/>
</dbReference>
<dbReference type="CDD" id="cd02812">
    <property type="entry name" value="PcrB_like"/>
    <property type="match status" value="1"/>
</dbReference>
<dbReference type="PANTHER" id="PTHR40029:SF2">
    <property type="entry name" value="HEPTAPRENYLGLYCERYL PHOSPHATE SYNTHASE"/>
    <property type="match status" value="1"/>
</dbReference>
<dbReference type="InterPro" id="IPR038597">
    <property type="entry name" value="GGGP/HepGP_synthase_sf"/>
</dbReference>
<evidence type="ECO:0000256" key="8">
    <source>
        <dbReference type="ARBA" id="ARBA00023264"/>
    </source>
</evidence>
<dbReference type="InterPro" id="IPR010946">
    <property type="entry name" value="GGGP_synth"/>
</dbReference>
<keyword evidence="2" id="KW-0444">Lipid biosynthesis</keyword>
<evidence type="ECO:0000256" key="6">
    <source>
        <dbReference type="ARBA" id="ARBA00023098"/>
    </source>
</evidence>
<accession>A0A2H0YLY9</accession>
<evidence type="ECO:0000313" key="11">
    <source>
        <dbReference type="EMBL" id="PIS39436.1"/>
    </source>
</evidence>
<evidence type="ECO:0000256" key="4">
    <source>
        <dbReference type="ARBA" id="ARBA00022723"/>
    </source>
</evidence>
<dbReference type="InterPro" id="IPR008205">
    <property type="entry name" value="GGGP_HepGP_synthase"/>
</dbReference>
<dbReference type="GO" id="GO:0000287">
    <property type="term" value="F:magnesium ion binding"/>
    <property type="evidence" value="ECO:0007669"/>
    <property type="project" value="InterPro"/>
</dbReference>
<dbReference type="GO" id="GO:0046474">
    <property type="term" value="P:glycerophospholipid biosynthetic process"/>
    <property type="evidence" value="ECO:0007669"/>
    <property type="project" value="UniProtKB-ARBA"/>
</dbReference>
<dbReference type="Gene3D" id="3.20.20.390">
    <property type="entry name" value="FMN-linked oxidoreductases"/>
    <property type="match status" value="1"/>
</dbReference>
<keyword evidence="3" id="KW-0808">Transferase</keyword>
<dbReference type="Proteomes" id="UP000230088">
    <property type="component" value="Unassembled WGS sequence"/>
</dbReference>
<dbReference type="NCBIfam" id="TIGR01768">
    <property type="entry name" value="GGGP-family"/>
    <property type="match status" value="1"/>
</dbReference>
<dbReference type="SUPFAM" id="SSF51395">
    <property type="entry name" value="FMN-linked oxidoreductases"/>
    <property type="match status" value="1"/>
</dbReference>
<keyword evidence="5" id="KW-0460">Magnesium</keyword>
<evidence type="ECO:0000256" key="1">
    <source>
        <dbReference type="ARBA" id="ARBA00012676"/>
    </source>
</evidence>
<dbReference type="NCBIfam" id="NF003198">
    <property type="entry name" value="PRK04169.1-2"/>
    <property type="match status" value="1"/>
</dbReference>
<evidence type="ECO:0000256" key="10">
    <source>
        <dbReference type="NCBIfam" id="TIGR01769"/>
    </source>
</evidence>
<comment type="caution">
    <text evidence="11">The sequence shown here is derived from an EMBL/GenBank/DDBJ whole genome shotgun (WGS) entry which is preliminary data.</text>
</comment>
<sequence length="257" mass="27275">MIHTSFKDNLGRVESYIRGKIKKDGAILSVVIDVCDYPSSQKAIETGIAAAKAGIDLLTVGGSVGAQGNLLDNVIKGIKKRVRIPLVLFPGNSATISPDADAIFFMSLLNSRNPYWISGVQTLTAHLIKQLKIEPLPMGYILIEPGGTAGWVGDANLVPRNKPQIAAALALAGQFLGQRIIFLDAGSAAFAPIPAEFAAMVRKTIDIPLLVGGGIKTPEEAGGLVKAGADWIQIGTAVEKIKDPQKLISQFIKEVKR</sequence>
<dbReference type="GO" id="GO:0047294">
    <property type="term" value="F:phosphoglycerol geranylgeranyltransferase activity"/>
    <property type="evidence" value="ECO:0007669"/>
    <property type="project" value="UniProtKB-UniRule"/>
</dbReference>
<comment type="catalytic activity">
    <reaction evidence="9">
        <text>sn-glycerol 1-phosphate + (2E,6E,10E)-geranylgeranyl diphosphate = sn-3-O-(geranylgeranyl)glycerol 1-phosphate + diphosphate</text>
        <dbReference type="Rhea" id="RHEA:23404"/>
        <dbReference type="ChEBI" id="CHEBI:33019"/>
        <dbReference type="ChEBI" id="CHEBI:57677"/>
        <dbReference type="ChEBI" id="CHEBI:57685"/>
        <dbReference type="ChEBI" id="CHEBI:58756"/>
        <dbReference type="EC" id="2.5.1.41"/>
    </reaction>
</comment>
<keyword evidence="8" id="KW-1208">Phospholipid metabolism</keyword>
<name>A0A2H0YLY9_9BACT</name>
<evidence type="ECO:0000256" key="5">
    <source>
        <dbReference type="ARBA" id="ARBA00022842"/>
    </source>
</evidence>
<dbReference type="PANTHER" id="PTHR40029">
    <property type="match status" value="1"/>
</dbReference>
<evidence type="ECO:0000256" key="7">
    <source>
        <dbReference type="ARBA" id="ARBA00023209"/>
    </source>
</evidence>
<dbReference type="Pfam" id="PF01884">
    <property type="entry name" value="PcrB"/>
    <property type="match status" value="1"/>
</dbReference>
<proteinExistence type="inferred from homology"/>
<dbReference type="GO" id="GO:0120536">
    <property type="term" value="F:heptaprenylglyceryl phosphate synthase activity"/>
    <property type="evidence" value="ECO:0007669"/>
    <property type="project" value="UniProtKB-ARBA"/>
</dbReference>
<keyword evidence="4" id="KW-0479">Metal-binding</keyword>
<dbReference type="EMBL" id="PEYD01000038">
    <property type="protein sequence ID" value="PIS39436.1"/>
    <property type="molecule type" value="Genomic_DNA"/>
</dbReference>
<dbReference type="GO" id="GO:0005737">
    <property type="term" value="C:cytoplasm"/>
    <property type="evidence" value="ECO:0007669"/>
    <property type="project" value="InterPro"/>
</dbReference>
<gene>
    <name evidence="11" type="ORF">COT33_01940</name>
</gene>
<dbReference type="AlphaFoldDB" id="A0A2H0YLY9"/>
<dbReference type="InterPro" id="IPR039074">
    <property type="entry name" value="GGGP/HepGP_synthase_I"/>
</dbReference>
<evidence type="ECO:0000256" key="3">
    <source>
        <dbReference type="ARBA" id="ARBA00022679"/>
    </source>
</evidence>
<keyword evidence="7" id="KW-0594">Phospholipid biosynthesis</keyword>
<organism evidence="11 12">
    <name type="scientific">Candidatus Nealsonbacteria bacterium CG08_land_8_20_14_0_20_38_20</name>
    <dbReference type="NCBI Taxonomy" id="1974705"/>
    <lineage>
        <taxon>Bacteria</taxon>
        <taxon>Candidatus Nealsoniibacteriota</taxon>
    </lineage>
</organism>
<evidence type="ECO:0000313" key="12">
    <source>
        <dbReference type="Proteomes" id="UP000230088"/>
    </source>
</evidence>
<protein>
    <recommendedName>
        <fullName evidence="1 10">Phosphoglycerol geranylgeranyltransferase</fullName>
        <ecNumber evidence="1 10">2.5.1.41</ecNumber>
    </recommendedName>
</protein>
<dbReference type="EC" id="2.5.1.41" evidence="1 10"/>
<evidence type="ECO:0000256" key="9">
    <source>
        <dbReference type="ARBA" id="ARBA00047288"/>
    </source>
</evidence>
<evidence type="ECO:0000256" key="2">
    <source>
        <dbReference type="ARBA" id="ARBA00022516"/>
    </source>
</evidence>
<dbReference type="NCBIfam" id="TIGR01769">
    <property type="entry name" value="GGGP"/>
    <property type="match status" value="1"/>
</dbReference>
<keyword evidence="6" id="KW-0443">Lipid metabolism</keyword>
<reference evidence="12" key="1">
    <citation type="submission" date="2017-09" db="EMBL/GenBank/DDBJ databases">
        <title>Depth-based differentiation of microbial function through sediment-hosted aquifers and enrichment of novel symbionts in the deep terrestrial subsurface.</title>
        <authorList>
            <person name="Probst A.J."/>
            <person name="Ladd B."/>
            <person name="Jarett J.K."/>
            <person name="Geller-Mcgrath D.E."/>
            <person name="Sieber C.M.K."/>
            <person name="Emerson J.B."/>
            <person name="Anantharaman K."/>
            <person name="Thomas B.C."/>
            <person name="Malmstrom R."/>
            <person name="Stieglmeier M."/>
            <person name="Klingl A."/>
            <person name="Woyke T."/>
            <person name="Ryan C.M."/>
            <person name="Banfield J.F."/>
        </authorList>
    </citation>
    <scope>NUCLEOTIDE SEQUENCE [LARGE SCALE GENOMIC DNA]</scope>
</reference>